<protein>
    <submittedName>
        <fullName evidence="6">FAD-dependent oxidoreductase</fullName>
    </submittedName>
</protein>
<evidence type="ECO:0000256" key="2">
    <source>
        <dbReference type="ARBA" id="ARBA00022723"/>
    </source>
</evidence>
<dbReference type="GO" id="GO:0051539">
    <property type="term" value="F:4 iron, 4 sulfur cluster binding"/>
    <property type="evidence" value="ECO:0007669"/>
    <property type="project" value="UniProtKB-KW"/>
</dbReference>
<proteinExistence type="predicted"/>
<dbReference type="PANTHER" id="PTHR43498:SF1">
    <property type="entry name" value="COB--COM HETERODISULFIDE REDUCTASE IRON-SULFUR SUBUNIT A"/>
    <property type="match status" value="1"/>
</dbReference>
<dbReference type="SUPFAM" id="SSF49785">
    <property type="entry name" value="Galactose-binding domain-like"/>
    <property type="match status" value="1"/>
</dbReference>
<dbReference type="RefSeq" id="WP_160626019.1">
    <property type="nucleotide sequence ID" value="NZ_CP047593.1"/>
</dbReference>
<keyword evidence="4" id="KW-0408">Iron</keyword>
<dbReference type="Proteomes" id="UP000464954">
    <property type="component" value="Chromosome"/>
</dbReference>
<evidence type="ECO:0000313" key="7">
    <source>
        <dbReference type="Proteomes" id="UP000464954"/>
    </source>
</evidence>
<evidence type="ECO:0000313" key="6">
    <source>
        <dbReference type="EMBL" id="QHI67985.1"/>
    </source>
</evidence>
<dbReference type="KEGG" id="taer:GT409_00480"/>
<dbReference type="SUPFAM" id="SSF51905">
    <property type="entry name" value="FAD/NAD(P)-binding domain"/>
    <property type="match status" value="1"/>
</dbReference>
<dbReference type="PANTHER" id="PTHR43498">
    <property type="entry name" value="FERREDOXIN:COB-COM HETERODISULFIDE REDUCTASE SUBUNIT A"/>
    <property type="match status" value="1"/>
</dbReference>
<dbReference type="Gene3D" id="3.50.50.60">
    <property type="entry name" value="FAD/NAD(P)-binding domain"/>
    <property type="match status" value="1"/>
</dbReference>
<organism evidence="6 7">
    <name type="scientific">Tichowtungia aerotolerans</name>
    <dbReference type="NCBI Taxonomy" id="2697043"/>
    <lineage>
        <taxon>Bacteria</taxon>
        <taxon>Pseudomonadati</taxon>
        <taxon>Kiritimatiellota</taxon>
        <taxon>Tichowtungiia</taxon>
        <taxon>Tichowtungiales</taxon>
        <taxon>Tichowtungiaceae</taxon>
        <taxon>Tichowtungia</taxon>
    </lineage>
</organism>
<keyword evidence="5" id="KW-0411">Iron-sulfur</keyword>
<evidence type="ECO:0000256" key="4">
    <source>
        <dbReference type="ARBA" id="ARBA00023004"/>
    </source>
</evidence>
<name>A0A6P1MA36_9BACT</name>
<keyword evidence="2" id="KW-0479">Metal-binding</keyword>
<evidence type="ECO:0000256" key="5">
    <source>
        <dbReference type="ARBA" id="ARBA00023014"/>
    </source>
</evidence>
<evidence type="ECO:0000256" key="1">
    <source>
        <dbReference type="ARBA" id="ARBA00022485"/>
    </source>
</evidence>
<dbReference type="InterPro" id="IPR039650">
    <property type="entry name" value="HdrA-like"/>
</dbReference>
<accession>A0A6P1MA36</accession>
<keyword evidence="1" id="KW-0004">4Fe-4S</keyword>
<keyword evidence="7" id="KW-1185">Reference proteome</keyword>
<dbReference type="InterPro" id="IPR036188">
    <property type="entry name" value="FAD/NAD-bd_sf"/>
</dbReference>
<dbReference type="GO" id="GO:0016491">
    <property type="term" value="F:oxidoreductase activity"/>
    <property type="evidence" value="ECO:0007669"/>
    <property type="project" value="UniProtKB-KW"/>
</dbReference>
<dbReference type="AlphaFoldDB" id="A0A6P1MA36"/>
<dbReference type="GO" id="GO:0046872">
    <property type="term" value="F:metal ion binding"/>
    <property type="evidence" value="ECO:0007669"/>
    <property type="project" value="UniProtKB-KW"/>
</dbReference>
<keyword evidence="3" id="KW-0560">Oxidoreductase</keyword>
<reference evidence="6 7" key="1">
    <citation type="submission" date="2020-01" db="EMBL/GenBank/DDBJ databases">
        <title>Ponticoccus aerotolerans gen. nov., sp. nov., an anaerobic bacterium and proposal of Ponticoccusceae fam. nov., Ponticoccusles ord. nov. and Ponticoccuse classis nov. in the phylum Kiritimatiellaeota.</title>
        <authorList>
            <person name="Zhou L.Y."/>
            <person name="Du Z.J."/>
        </authorList>
    </citation>
    <scope>NUCLEOTIDE SEQUENCE [LARGE SCALE GENOMIC DNA]</scope>
    <source>
        <strain evidence="6 7">S-5007</strain>
    </source>
</reference>
<gene>
    <name evidence="6" type="ORF">GT409_00480</name>
</gene>
<dbReference type="EMBL" id="CP047593">
    <property type="protein sequence ID" value="QHI67985.1"/>
    <property type="molecule type" value="Genomic_DNA"/>
</dbReference>
<dbReference type="Pfam" id="PF12831">
    <property type="entry name" value="FAD_oxidored"/>
    <property type="match status" value="1"/>
</dbReference>
<sequence>MLNRRDFVKTGTLGLTCLAGSGWAVSFDPSEIQGGEFNHSIPFRKKPRNVLEVIPGFLWADAADFQHYGGWALDTQHVGFMGSSYLIAHGTSKTVTDATLKLKAVKPGKYRLWVRSRNWIPEHAPGTFGIAVNGRDSGCTFGAQQEKGWVWQDGGVYELAGSALLALQDKTGQFGRCSSILLTRDLNYRPPVDVNAFTNERARLTGVTNTIKRGGRYDTIVVGAGPAGVPAAIAAARMGAKTALVSSRPVLGGNASNEIGVPVQGAARKHPGKPVRETGIIEEAGRLELHRMTEDQLTRQKLCILMSRPFKTLVEEEPLLELHENWWLEGVKKEGDRITEVILVDTLTGERKSLAGKMFIDCSGDAWLGHHAGADERVGREAYSEYKEDGAPTVADGNTMSACLRGSSRDMSRCFSHKCAEHSTPQTYTPPPWLYDLPEGWLFGRVVGGSEESQRKRLTSWALGGTWWYEHPGIVDDLWDPEFARDELFRVNYTMWDYFKNHWSERKRLANYSLEYIPFMAGKRESRRLMGDLVLTANDAIENREFDDVIAHTGWTLDVHHHRGILSTEGPFTIDTHIPIGQIPYRSLYSRNIENLLMAGRCASVTHLALGTVRIEASCAATGQAAGTAAALALYRGTTPRGVYQKHMTELQQLLLKNDQYVPGILNRDPADLARTAHVRASSTRELMSEVNTENDRWLPLSVERGEFFAWEAGEKLESIQLYLEAKRGGTITMHLREANAEGDLSSVRNVATVSHSIPAGTAGWVEIPVKTVLNSSYAWVVLDRTVDVQWRSGDVGRAGSFRIYNGASEWEKVDGSSMHARFSPNVGIEELWAADNVINGIARPTLDGKTNTWESDPKQALPQSIELVLENPSKVGAVQCVFDTDLTLSMPAQRYNRLPKECVRDYTLECRVNGQWQSVARVNDNFQRFRRHSFKPVVADKVRLTVNATHGGKTARVIELRVYPDAAPFFEV</sequence>
<evidence type="ECO:0000256" key="3">
    <source>
        <dbReference type="ARBA" id="ARBA00023002"/>
    </source>
</evidence>
<dbReference type="Gene3D" id="2.60.120.260">
    <property type="entry name" value="Galactose-binding domain-like"/>
    <property type="match status" value="1"/>
</dbReference>
<dbReference type="InterPro" id="IPR008979">
    <property type="entry name" value="Galactose-bd-like_sf"/>
</dbReference>